<gene>
    <name evidence="1" type="ORF">VNE69_02162</name>
</gene>
<proteinExistence type="predicted"/>
<dbReference type="KEGG" id="vnx:VNE69_02162"/>
<keyword evidence="2" id="KW-1185">Reference proteome</keyword>
<dbReference type="GO" id="GO:0005840">
    <property type="term" value="C:ribosome"/>
    <property type="evidence" value="ECO:0007669"/>
    <property type="project" value="UniProtKB-KW"/>
</dbReference>
<dbReference type="Proteomes" id="UP001334084">
    <property type="component" value="Chromosome 2"/>
</dbReference>
<evidence type="ECO:0000313" key="2">
    <source>
        <dbReference type="Proteomes" id="UP001334084"/>
    </source>
</evidence>
<keyword evidence="1" id="KW-0687">Ribonucleoprotein</keyword>
<accession>A0AAX4J9J6</accession>
<dbReference type="Gene3D" id="2.30.30.30">
    <property type="match status" value="1"/>
</dbReference>
<protein>
    <submittedName>
        <fullName evidence="1">Ribosomal protein eL14</fullName>
    </submittedName>
</protein>
<dbReference type="EMBL" id="CP142727">
    <property type="protein sequence ID" value="WUR02640.1"/>
    <property type="molecule type" value="Genomic_DNA"/>
</dbReference>
<keyword evidence="1" id="KW-0689">Ribosomal protein</keyword>
<dbReference type="CDD" id="cd23702">
    <property type="entry name" value="eL14"/>
    <property type="match status" value="1"/>
</dbReference>
<reference evidence="1" key="1">
    <citation type="journal article" date="2024" name="BMC Genomics">
        <title>Functional annotation of a divergent genome using sequence and structure-based similarity.</title>
        <authorList>
            <person name="Svedberg D."/>
            <person name="Winiger R.R."/>
            <person name="Berg A."/>
            <person name="Sharma H."/>
            <person name="Tellgren-Roth C."/>
            <person name="Debrunner-Vossbrinck B.A."/>
            <person name="Vossbrinck C.R."/>
            <person name="Barandun J."/>
        </authorList>
    </citation>
    <scope>NUCLEOTIDE SEQUENCE</scope>
    <source>
        <strain evidence="1">Illinois isolate</strain>
    </source>
</reference>
<dbReference type="AlphaFoldDB" id="A0AAX4J9J6"/>
<sequence>MKFIELGRLVAPIIKKERNIKAIIIGIIDSTFVVLKKSNGENEVCPVSSLILLDEVYDIKNLSSEEIVKLIENKKEEGGASNDFERFKNKLREEVKKNILREKGI</sequence>
<organism evidence="1 2">
    <name type="scientific">Vairimorpha necatrix</name>
    <dbReference type="NCBI Taxonomy" id="6039"/>
    <lineage>
        <taxon>Eukaryota</taxon>
        <taxon>Fungi</taxon>
        <taxon>Fungi incertae sedis</taxon>
        <taxon>Microsporidia</taxon>
        <taxon>Nosematidae</taxon>
        <taxon>Vairimorpha</taxon>
    </lineage>
</organism>
<dbReference type="GeneID" id="90540452"/>
<dbReference type="RefSeq" id="XP_065328785.1">
    <property type="nucleotide sequence ID" value="XM_065472713.1"/>
</dbReference>
<name>A0AAX4J9J6_9MICR</name>
<dbReference type="InterPro" id="IPR014722">
    <property type="entry name" value="Rib_uL2_dom2"/>
</dbReference>
<evidence type="ECO:0000313" key="1">
    <source>
        <dbReference type="EMBL" id="WUR02640.1"/>
    </source>
</evidence>